<protein>
    <submittedName>
        <fullName evidence="8">MFS transporter-like protein 82</fullName>
    </submittedName>
</protein>
<name>A0A4U7AZW6_9PEZI</name>
<evidence type="ECO:0000259" key="7">
    <source>
        <dbReference type="PROSITE" id="PS50850"/>
    </source>
</evidence>
<proteinExistence type="predicted"/>
<evidence type="ECO:0000313" key="8">
    <source>
        <dbReference type="EMBL" id="TKX22885.1"/>
    </source>
</evidence>
<dbReference type="PROSITE" id="PS50850">
    <property type="entry name" value="MFS"/>
    <property type="match status" value="1"/>
</dbReference>
<feature type="transmembrane region" description="Helical" evidence="6">
    <location>
        <begin position="170"/>
        <end position="192"/>
    </location>
</feature>
<evidence type="ECO:0000256" key="4">
    <source>
        <dbReference type="ARBA" id="ARBA00023136"/>
    </source>
</evidence>
<feature type="transmembrane region" description="Helical" evidence="6">
    <location>
        <begin position="123"/>
        <end position="141"/>
    </location>
</feature>
<feature type="transmembrane region" description="Helical" evidence="6">
    <location>
        <begin position="78"/>
        <end position="103"/>
    </location>
</feature>
<feature type="transmembrane region" description="Helical" evidence="6">
    <location>
        <begin position="235"/>
        <end position="254"/>
    </location>
</feature>
<feature type="transmembrane region" description="Helical" evidence="6">
    <location>
        <begin position="146"/>
        <end position="164"/>
    </location>
</feature>
<dbReference type="EMBL" id="PTQR01000060">
    <property type="protein sequence ID" value="TKX22885.1"/>
    <property type="molecule type" value="Genomic_DNA"/>
</dbReference>
<dbReference type="SUPFAM" id="SSF103473">
    <property type="entry name" value="MFS general substrate transporter"/>
    <property type="match status" value="1"/>
</dbReference>
<dbReference type="InterPro" id="IPR020846">
    <property type="entry name" value="MFS_dom"/>
</dbReference>
<dbReference type="Pfam" id="PF07690">
    <property type="entry name" value="MFS_1"/>
    <property type="match status" value="1"/>
</dbReference>
<dbReference type="Proteomes" id="UP000308133">
    <property type="component" value="Unassembled WGS sequence"/>
</dbReference>
<feature type="transmembrane region" description="Helical" evidence="6">
    <location>
        <begin position="491"/>
        <end position="510"/>
    </location>
</feature>
<dbReference type="GO" id="GO:0005886">
    <property type="term" value="C:plasma membrane"/>
    <property type="evidence" value="ECO:0007669"/>
    <property type="project" value="TreeGrafter"/>
</dbReference>
<accession>A0A4U7AZW6</accession>
<dbReference type="AlphaFoldDB" id="A0A4U7AZW6"/>
<feature type="domain" description="Major facilitator superfamily (MFS) profile" evidence="7">
    <location>
        <begin position="79"/>
        <end position="515"/>
    </location>
</feature>
<evidence type="ECO:0000256" key="3">
    <source>
        <dbReference type="ARBA" id="ARBA00022989"/>
    </source>
</evidence>
<dbReference type="Gene3D" id="1.20.1250.20">
    <property type="entry name" value="MFS general substrate transporter like domains"/>
    <property type="match status" value="1"/>
</dbReference>
<evidence type="ECO:0000256" key="1">
    <source>
        <dbReference type="ARBA" id="ARBA00004141"/>
    </source>
</evidence>
<feature type="region of interest" description="Disordered" evidence="5">
    <location>
        <begin position="1"/>
        <end position="24"/>
    </location>
</feature>
<reference evidence="8 9" key="1">
    <citation type="submission" date="2018-02" db="EMBL/GenBank/DDBJ databases">
        <title>Draft genome sequences of Elsinoe sp., causing black scab on jojoba.</title>
        <authorList>
            <person name="Stodart B."/>
            <person name="Jeffress S."/>
            <person name="Ash G."/>
            <person name="Arun Chinnappa K."/>
        </authorList>
    </citation>
    <scope>NUCLEOTIDE SEQUENCE [LARGE SCALE GENOMIC DNA]</scope>
    <source>
        <strain evidence="8 9">Hillstone_2</strain>
    </source>
</reference>
<dbReference type="InterPro" id="IPR036259">
    <property type="entry name" value="MFS_trans_sf"/>
</dbReference>
<dbReference type="InterPro" id="IPR011701">
    <property type="entry name" value="MFS"/>
</dbReference>
<keyword evidence="4 6" id="KW-0472">Membrane</keyword>
<feature type="transmembrane region" description="Helical" evidence="6">
    <location>
        <begin position="400"/>
        <end position="420"/>
    </location>
</feature>
<dbReference type="GO" id="GO:0022857">
    <property type="term" value="F:transmembrane transporter activity"/>
    <property type="evidence" value="ECO:0007669"/>
    <property type="project" value="InterPro"/>
</dbReference>
<dbReference type="PANTHER" id="PTHR23502">
    <property type="entry name" value="MAJOR FACILITATOR SUPERFAMILY"/>
    <property type="match status" value="1"/>
</dbReference>
<gene>
    <name evidence="8" type="ORF">C1H76_4920</name>
</gene>
<dbReference type="PANTHER" id="PTHR23502:SF22">
    <property type="entry name" value="MAJOR FACILITATOR SUPERFAMILY (MFS) PROFILE DOMAIN-CONTAINING PROTEIN"/>
    <property type="match status" value="1"/>
</dbReference>
<evidence type="ECO:0000256" key="2">
    <source>
        <dbReference type="ARBA" id="ARBA00022692"/>
    </source>
</evidence>
<feature type="transmembrane region" description="Helical" evidence="6">
    <location>
        <begin position="204"/>
        <end position="229"/>
    </location>
</feature>
<sequence>MEKNASDHREYEANSLKNVPTIQPMPEGLKSEAGVVLDISGKTDSSLKLAEDGHTILLPQPTDDPNDPLNWSWRKKHAILFIVAWGALCADFTSAAGTAVIFLQAEEWQISIFDANQPNALNVLFMALGGLIWVPMTSFFGRAPTLWWSTVGGFVFCIASAVSPNFSTHYAMRCLTGLFITSGQTIALAFIKDLFYFHERARKIGLWAALYISSPYLGPLFANFMVATLGDWRPVFWLCAGVCGLQMLLILLFLDETWYNRDLHSSSHPARPGTLSGRISRIIGIWELRHHKTYYEPILVSFRRFALTITKPALILILISYLLIFMWSIGINITTAILFATPAQFGGYGYSSLGLGYLYFTPIVATLLGEIFGHFFNDFLARRYTRRHKGVFEPEARLPIIYVAGVFLVPGLVLAGQALYRRLHVSALIFGWGMYMFGIMCTSVSVSSYVLDAYPTRPAEVAGWTNFARAIGGFGVGYFQQPWGQAIGYDASFGVQAAITGVAVLAVVGVQRYGRGLRIRAGPID</sequence>
<evidence type="ECO:0000256" key="6">
    <source>
        <dbReference type="SAM" id="Phobius"/>
    </source>
</evidence>
<feature type="transmembrane region" description="Helical" evidence="6">
    <location>
        <begin position="432"/>
        <end position="454"/>
    </location>
</feature>
<keyword evidence="3 6" id="KW-1133">Transmembrane helix</keyword>
<evidence type="ECO:0000313" key="9">
    <source>
        <dbReference type="Proteomes" id="UP000308133"/>
    </source>
</evidence>
<feature type="transmembrane region" description="Helical" evidence="6">
    <location>
        <begin position="461"/>
        <end position="479"/>
    </location>
</feature>
<comment type="caution">
    <text evidence="8">The sequence shown here is derived from an EMBL/GenBank/DDBJ whole genome shotgun (WGS) entry which is preliminary data.</text>
</comment>
<comment type="subcellular location">
    <subcellularLocation>
        <location evidence="1">Membrane</location>
        <topology evidence="1">Multi-pass membrane protein</topology>
    </subcellularLocation>
</comment>
<organism evidence="8 9">
    <name type="scientific">Elsinoe australis</name>
    <dbReference type="NCBI Taxonomy" id="40998"/>
    <lineage>
        <taxon>Eukaryota</taxon>
        <taxon>Fungi</taxon>
        <taxon>Dikarya</taxon>
        <taxon>Ascomycota</taxon>
        <taxon>Pezizomycotina</taxon>
        <taxon>Dothideomycetes</taxon>
        <taxon>Dothideomycetidae</taxon>
        <taxon>Myriangiales</taxon>
        <taxon>Elsinoaceae</taxon>
        <taxon>Elsinoe</taxon>
    </lineage>
</organism>
<feature type="compositionally biased region" description="Basic and acidic residues" evidence="5">
    <location>
        <begin position="1"/>
        <end position="12"/>
    </location>
</feature>
<feature type="transmembrane region" description="Helical" evidence="6">
    <location>
        <begin position="313"/>
        <end position="339"/>
    </location>
</feature>
<evidence type="ECO:0000256" key="5">
    <source>
        <dbReference type="SAM" id="MobiDB-lite"/>
    </source>
</evidence>
<feature type="transmembrane region" description="Helical" evidence="6">
    <location>
        <begin position="359"/>
        <end position="380"/>
    </location>
</feature>
<keyword evidence="2 6" id="KW-0812">Transmembrane</keyword>